<dbReference type="Pfam" id="PF13432">
    <property type="entry name" value="TPR_16"/>
    <property type="match status" value="1"/>
</dbReference>
<protein>
    <recommendedName>
        <fullName evidence="2">Peptidase C39-like domain-containing protein</fullName>
    </recommendedName>
</protein>
<feature type="signal peptide" evidence="1">
    <location>
        <begin position="1"/>
        <end position="20"/>
    </location>
</feature>
<feature type="domain" description="Peptidase C39-like" evidence="2">
    <location>
        <begin position="37"/>
        <end position="150"/>
    </location>
</feature>
<dbReference type="HOGENOM" id="CLU_069114_0_0_6"/>
<evidence type="ECO:0000256" key="1">
    <source>
        <dbReference type="SAM" id="SignalP"/>
    </source>
</evidence>
<proteinExistence type="predicted"/>
<gene>
    <name evidence="3" type="ordered locus">Tola_0134</name>
</gene>
<reference evidence="3 4" key="2">
    <citation type="journal article" date="2011" name="Stand. Genomic Sci.">
        <title>Complete genome sequence of Tolumonas auensis type strain (TA 4).</title>
        <authorList>
            <person name="Chertkov O."/>
            <person name="Copeland A."/>
            <person name="Lucas S."/>
            <person name="Lapidus A."/>
            <person name="Berry K.W."/>
            <person name="Detter J.C."/>
            <person name="Del Rio T.G."/>
            <person name="Hammon N."/>
            <person name="Dalin E."/>
            <person name="Tice H."/>
            <person name="Pitluck S."/>
            <person name="Richardson P."/>
            <person name="Bruce D."/>
            <person name="Goodwin L."/>
            <person name="Han C."/>
            <person name="Tapia R."/>
            <person name="Saunders E."/>
            <person name="Schmutz J."/>
            <person name="Brettin T."/>
            <person name="Larimer F."/>
            <person name="Land M."/>
            <person name="Hauser L."/>
            <person name="Spring S."/>
            <person name="Rohde M."/>
            <person name="Kyrpides N.C."/>
            <person name="Ivanova N."/>
            <person name="Goker M."/>
            <person name="Beller H.R."/>
            <person name="Klenk H.P."/>
            <person name="Woyke T."/>
        </authorList>
    </citation>
    <scope>NUCLEOTIDE SEQUENCE [LARGE SCALE GENOMIC DNA]</scope>
    <source>
        <strain evidence="4">DSM 9187 / TA4</strain>
    </source>
</reference>
<feature type="chain" id="PRO_5002940212" description="Peptidase C39-like domain-containing protein" evidence="1">
    <location>
        <begin position="21"/>
        <end position="308"/>
    </location>
</feature>
<dbReference type="NCBIfam" id="NF033920">
    <property type="entry name" value="C39_PA2778_fam"/>
    <property type="match status" value="1"/>
</dbReference>
<dbReference type="KEGG" id="tau:Tola_0134"/>
<dbReference type="Pfam" id="PF13529">
    <property type="entry name" value="Peptidase_C39_2"/>
    <property type="match status" value="1"/>
</dbReference>
<dbReference type="OrthoDB" id="5611441at2"/>
<accession>C4L7W5</accession>
<name>C4L7W5_TOLAT</name>
<evidence type="ECO:0000259" key="2">
    <source>
        <dbReference type="Pfam" id="PF13529"/>
    </source>
</evidence>
<dbReference type="eggNOG" id="COG0457">
    <property type="taxonomic scope" value="Bacteria"/>
</dbReference>
<reference evidence="4" key="1">
    <citation type="submission" date="2009-05" db="EMBL/GenBank/DDBJ databases">
        <title>Complete sequence of Tolumonas auensis DSM 9187.</title>
        <authorList>
            <consortium name="US DOE Joint Genome Institute"/>
            <person name="Lucas S."/>
            <person name="Copeland A."/>
            <person name="Lapidus A."/>
            <person name="Glavina del Rio T."/>
            <person name="Tice H."/>
            <person name="Bruce D."/>
            <person name="Goodwin L."/>
            <person name="Pitluck S."/>
            <person name="Chertkov O."/>
            <person name="Brettin T."/>
            <person name="Detter J.C."/>
            <person name="Han C."/>
            <person name="Larimer F."/>
            <person name="Land M."/>
            <person name="Hauser L."/>
            <person name="Kyrpides N."/>
            <person name="Mikhailova N."/>
            <person name="Spring S."/>
            <person name="Beller H."/>
        </authorList>
    </citation>
    <scope>NUCLEOTIDE SEQUENCE [LARGE SCALE GENOMIC DNA]</scope>
    <source>
        <strain evidence="4">DSM 9187 / TA4</strain>
    </source>
</reference>
<dbReference type="InterPro" id="IPR039563">
    <property type="entry name" value="Peptidase_C39_single_dom"/>
</dbReference>
<keyword evidence="4" id="KW-1185">Reference proteome</keyword>
<dbReference type="PROSITE" id="PS51257">
    <property type="entry name" value="PROKAR_LIPOPROTEIN"/>
    <property type="match status" value="1"/>
</dbReference>
<keyword evidence="1" id="KW-0732">Signal</keyword>
<dbReference type="RefSeq" id="WP_012728363.1">
    <property type="nucleotide sequence ID" value="NC_012691.1"/>
</dbReference>
<dbReference type="Proteomes" id="UP000009073">
    <property type="component" value="Chromosome"/>
</dbReference>
<dbReference type="SUPFAM" id="SSF48452">
    <property type="entry name" value="TPR-like"/>
    <property type="match status" value="1"/>
</dbReference>
<evidence type="ECO:0000313" key="3">
    <source>
        <dbReference type="EMBL" id="ACQ91764.1"/>
    </source>
</evidence>
<evidence type="ECO:0000313" key="4">
    <source>
        <dbReference type="Proteomes" id="UP000009073"/>
    </source>
</evidence>
<dbReference type="InterPro" id="IPR011990">
    <property type="entry name" value="TPR-like_helical_dom_sf"/>
</dbReference>
<dbReference type="AlphaFoldDB" id="C4L7W5"/>
<dbReference type="Gene3D" id="1.25.40.10">
    <property type="entry name" value="Tetratricopeptide repeat domain"/>
    <property type="match status" value="1"/>
</dbReference>
<dbReference type="InterPro" id="IPR039564">
    <property type="entry name" value="Peptidase_C39-like"/>
</dbReference>
<dbReference type="CDD" id="cd02549">
    <property type="entry name" value="Peptidase_C39A"/>
    <property type="match status" value="1"/>
</dbReference>
<sequence>MRLIIQALLLVGFLFLSACAQRPVISASAVSSSYKQLSVPFIQQDDAYCGPSALAMVLAEQNKTVSVSDLAQEMLLPARGGSLQAELKASVRRQGYLAYEIKPELPALLAEIDEGRPVIVLLNLAFNWYPKWHYAVVTGYDLSHQEIILHSGSLANQRWTFTQFDNLWQRGGRWGLLALSPVQLPPASAQEDRYLQAVLDLEKTSGSAIAQSAYQTALQRWPDNLTALIGLGLAAYQQQDLLLARQWFQRAAIQHPSSAVAANNLAQTLLESGEPAEAFVWAQKAVLADGGAPARDTLQQVLRALHAE</sequence>
<dbReference type="EMBL" id="CP001616">
    <property type="protein sequence ID" value="ACQ91764.1"/>
    <property type="molecule type" value="Genomic_DNA"/>
</dbReference>
<dbReference type="Gene3D" id="3.90.70.10">
    <property type="entry name" value="Cysteine proteinases"/>
    <property type="match status" value="1"/>
</dbReference>
<dbReference type="STRING" id="595494.Tola_0134"/>
<organism evidence="3 4">
    <name type="scientific">Tolumonas auensis (strain DSM 9187 / NBRC 110442 / TA 4)</name>
    <dbReference type="NCBI Taxonomy" id="595494"/>
    <lineage>
        <taxon>Bacteria</taxon>
        <taxon>Pseudomonadati</taxon>
        <taxon>Pseudomonadota</taxon>
        <taxon>Gammaproteobacteria</taxon>
        <taxon>Aeromonadales</taxon>
        <taxon>Aeromonadaceae</taxon>
        <taxon>Tolumonas</taxon>
    </lineage>
</organism>